<dbReference type="GeneID" id="70292869"/>
<comment type="caution">
    <text evidence="1">The sequence shown here is derived from an EMBL/GenBank/DDBJ whole genome shotgun (WGS) entry which is preliminary data.</text>
</comment>
<dbReference type="Proteomes" id="UP000887229">
    <property type="component" value="Unassembled WGS sequence"/>
</dbReference>
<evidence type="ECO:0000313" key="2">
    <source>
        <dbReference type="Proteomes" id="UP000887229"/>
    </source>
</evidence>
<accession>A0A9P7ZTR9</accession>
<name>A0A9P7ZTR9_9HYPO</name>
<dbReference type="RefSeq" id="XP_046121551.1">
    <property type="nucleotide sequence ID" value="XM_046261966.1"/>
</dbReference>
<dbReference type="EMBL" id="MU251245">
    <property type="protein sequence ID" value="KAG9257627.1"/>
    <property type="molecule type" value="Genomic_DNA"/>
</dbReference>
<keyword evidence="2" id="KW-1185">Reference proteome</keyword>
<dbReference type="AlphaFoldDB" id="A0A9P7ZTR9"/>
<gene>
    <name evidence="1" type="ORF">F5Z01DRAFT_633548</name>
</gene>
<proteinExistence type="predicted"/>
<evidence type="ECO:0000313" key="1">
    <source>
        <dbReference type="EMBL" id="KAG9257627.1"/>
    </source>
</evidence>
<protein>
    <submittedName>
        <fullName evidence="1">Uncharacterized protein</fullName>
    </submittedName>
</protein>
<organism evidence="1 2">
    <name type="scientific">Emericellopsis atlantica</name>
    <dbReference type="NCBI Taxonomy" id="2614577"/>
    <lineage>
        <taxon>Eukaryota</taxon>
        <taxon>Fungi</taxon>
        <taxon>Dikarya</taxon>
        <taxon>Ascomycota</taxon>
        <taxon>Pezizomycotina</taxon>
        <taxon>Sordariomycetes</taxon>
        <taxon>Hypocreomycetidae</taxon>
        <taxon>Hypocreales</taxon>
        <taxon>Bionectriaceae</taxon>
        <taxon>Emericellopsis</taxon>
    </lineage>
</organism>
<dbReference type="OrthoDB" id="10320791at2759"/>
<reference evidence="1" key="1">
    <citation type="journal article" date="2021" name="IMA Fungus">
        <title>Genomic characterization of three marine fungi, including Emericellopsis atlantica sp. nov. with signatures of a generalist lifestyle and marine biomass degradation.</title>
        <authorList>
            <person name="Hagestad O.C."/>
            <person name="Hou L."/>
            <person name="Andersen J.H."/>
            <person name="Hansen E.H."/>
            <person name="Altermark B."/>
            <person name="Li C."/>
            <person name="Kuhnert E."/>
            <person name="Cox R.J."/>
            <person name="Crous P.W."/>
            <person name="Spatafora J.W."/>
            <person name="Lail K."/>
            <person name="Amirebrahimi M."/>
            <person name="Lipzen A."/>
            <person name="Pangilinan J."/>
            <person name="Andreopoulos W."/>
            <person name="Hayes R.D."/>
            <person name="Ng V."/>
            <person name="Grigoriev I.V."/>
            <person name="Jackson S.A."/>
            <person name="Sutton T.D.S."/>
            <person name="Dobson A.D.W."/>
            <person name="Rama T."/>
        </authorList>
    </citation>
    <scope>NUCLEOTIDE SEQUENCE</scope>
    <source>
        <strain evidence="1">TS7</strain>
    </source>
</reference>
<sequence>MDSLVGRMAGAQGPAPIHLGANPLSFAPLVGPVTPAFDPVPCAQLLDLANEDDKFRSGFVERLQDIHATELDDYLALAHQHHEEYVDKLGLKTVEKLGGLSSFLCEEVVYMHDNLWDKIENRERDIHSLRDKNRQLEMDIKTVQGSVPIAPSPLSRELHDAPKDFLGNLTDVTDVEKSALTKLTAAIFPHLNDFTLVEATTVPQLFRYHADHLMDALNLQLEAEVQKLGQRSKNSTGGPVLERRRKSRISVSDAWTLRELRFKHRAQQVLSSLDQASLSAEKPKHQRRTHELCPGACPLFRADDPTRVDACVGPLPPNHAAVTDPIHRVP</sequence>